<evidence type="ECO:0000313" key="2">
    <source>
        <dbReference type="Proteomes" id="UP001303046"/>
    </source>
</evidence>
<keyword evidence="2" id="KW-1185">Reference proteome</keyword>
<organism evidence="1 2">
    <name type="scientific">Necator americanus</name>
    <name type="common">Human hookworm</name>
    <dbReference type="NCBI Taxonomy" id="51031"/>
    <lineage>
        <taxon>Eukaryota</taxon>
        <taxon>Metazoa</taxon>
        <taxon>Ecdysozoa</taxon>
        <taxon>Nematoda</taxon>
        <taxon>Chromadorea</taxon>
        <taxon>Rhabditida</taxon>
        <taxon>Rhabditina</taxon>
        <taxon>Rhabditomorpha</taxon>
        <taxon>Strongyloidea</taxon>
        <taxon>Ancylostomatidae</taxon>
        <taxon>Bunostominae</taxon>
        <taxon>Necator</taxon>
    </lineage>
</organism>
<sequence length="71" mass="7836">MAAAYLLALRDFTLISVWPQPARKSEEESDECFDDHGSRTTCTNIIGVSPITTIPYDNSTGFPLRATDGRD</sequence>
<evidence type="ECO:0000313" key="1">
    <source>
        <dbReference type="EMBL" id="KAK6763710.1"/>
    </source>
</evidence>
<dbReference type="Proteomes" id="UP001303046">
    <property type="component" value="Unassembled WGS sequence"/>
</dbReference>
<gene>
    <name evidence="1" type="primary">Necator_chrX.g24314</name>
    <name evidence="1" type="ORF">RB195_024149</name>
</gene>
<protein>
    <submittedName>
        <fullName evidence="1">Uncharacterized protein</fullName>
    </submittedName>
</protein>
<comment type="caution">
    <text evidence="1">The sequence shown here is derived from an EMBL/GenBank/DDBJ whole genome shotgun (WGS) entry which is preliminary data.</text>
</comment>
<proteinExistence type="predicted"/>
<name>A0ABR1EMX5_NECAM</name>
<dbReference type="EMBL" id="JAVFWL010000006">
    <property type="protein sequence ID" value="KAK6763710.1"/>
    <property type="molecule type" value="Genomic_DNA"/>
</dbReference>
<accession>A0ABR1EMX5</accession>
<reference evidence="1 2" key="1">
    <citation type="submission" date="2023-08" db="EMBL/GenBank/DDBJ databases">
        <title>A Necator americanus chromosomal reference genome.</title>
        <authorList>
            <person name="Ilik V."/>
            <person name="Petrzelkova K.J."/>
            <person name="Pardy F."/>
            <person name="Fuh T."/>
            <person name="Niatou-Singa F.S."/>
            <person name="Gouil Q."/>
            <person name="Baker L."/>
            <person name="Ritchie M.E."/>
            <person name="Jex A.R."/>
            <person name="Gazzola D."/>
            <person name="Li H."/>
            <person name="Toshio Fujiwara R."/>
            <person name="Zhan B."/>
            <person name="Aroian R.V."/>
            <person name="Pafco B."/>
            <person name="Schwarz E.M."/>
        </authorList>
    </citation>
    <scope>NUCLEOTIDE SEQUENCE [LARGE SCALE GENOMIC DNA]</scope>
    <source>
        <strain evidence="1 2">Aroian</strain>
        <tissue evidence="1">Whole animal</tissue>
    </source>
</reference>